<dbReference type="PROSITE" id="PS51007">
    <property type="entry name" value="CYTC"/>
    <property type="match status" value="1"/>
</dbReference>
<keyword evidence="6" id="KW-0067">ATP-binding</keyword>
<accession>A0A4P7GLS5</accession>
<organism evidence="6 7">
    <name type="scientific">Nocardioides euryhalodurans</name>
    <dbReference type="NCBI Taxonomy" id="2518370"/>
    <lineage>
        <taxon>Bacteria</taxon>
        <taxon>Bacillati</taxon>
        <taxon>Actinomycetota</taxon>
        <taxon>Actinomycetes</taxon>
        <taxon>Propionibacteriales</taxon>
        <taxon>Nocardioidaceae</taxon>
        <taxon>Nocardioides</taxon>
    </lineage>
</organism>
<sequence length="404" mass="43451">MDPIRNPYAPGAGQRPPELAGRDEQLTMFDVVLERVAKGRPERSLVLTGLRGVGKTVLLNALRSAAVRRRWGTGKLEARPDQSLRRPLSSALHQAVRELGHRDEESVSHVLGVIRSFAQREAGPTAKLREQWNPGIDVPAVKGRADSGDIEIDLVELFTDLGGLAADEGKGIAVFIDEMQDLGPDDVSALCAACHEISQSGLPVIVVGAGLPHLPAVLSASKSYSERLFRYQRIDRLPREAADRALSAPAEDEDAAYAVDALEAMYAATGGYPYFIQAYGKAVWDRAPRSPITADDVAVAAPEAEAELAVGFFGSRFERATPGERDYLRAMADAAVAIAESGEGVLDDVESVPTADVATVLGKKPQSLSPARDALLKKGLIYSGERGRIAFTVPHFGRYLREHA</sequence>
<feature type="region of interest" description="Disordered" evidence="4">
    <location>
        <begin position="1"/>
        <end position="21"/>
    </location>
</feature>
<dbReference type="Proteomes" id="UP000294894">
    <property type="component" value="Chromosome"/>
</dbReference>
<protein>
    <submittedName>
        <fullName evidence="6">ATP-binding protein</fullName>
    </submittedName>
</protein>
<evidence type="ECO:0000256" key="3">
    <source>
        <dbReference type="PROSITE-ProRule" id="PRU00433"/>
    </source>
</evidence>
<dbReference type="GO" id="GO:0020037">
    <property type="term" value="F:heme binding"/>
    <property type="evidence" value="ECO:0007669"/>
    <property type="project" value="InterPro"/>
</dbReference>
<keyword evidence="7" id="KW-1185">Reference proteome</keyword>
<name>A0A4P7GLS5_9ACTN</name>
<dbReference type="Pfam" id="PF13191">
    <property type="entry name" value="AAA_16"/>
    <property type="match status" value="1"/>
</dbReference>
<dbReference type="GO" id="GO:0005524">
    <property type="term" value="F:ATP binding"/>
    <property type="evidence" value="ECO:0007669"/>
    <property type="project" value="UniProtKB-KW"/>
</dbReference>
<dbReference type="GO" id="GO:0009055">
    <property type="term" value="F:electron transfer activity"/>
    <property type="evidence" value="ECO:0007669"/>
    <property type="project" value="InterPro"/>
</dbReference>
<keyword evidence="2 3" id="KW-0408">Iron</keyword>
<gene>
    <name evidence="6" type="ORF">EXE57_11250</name>
</gene>
<keyword evidence="6" id="KW-0547">Nucleotide-binding</keyword>
<feature type="domain" description="Cytochrome c" evidence="5">
    <location>
        <begin position="166"/>
        <end position="317"/>
    </location>
</feature>
<dbReference type="AlphaFoldDB" id="A0A4P7GLS5"/>
<evidence type="ECO:0000313" key="6">
    <source>
        <dbReference type="EMBL" id="QBR92784.1"/>
    </source>
</evidence>
<dbReference type="InterPro" id="IPR009056">
    <property type="entry name" value="Cyt_c-like_dom"/>
</dbReference>
<dbReference type="RefSeq" id="WP_135077544.1">
    <property type="nucleotide sequence ID" value="NZ_CP038267.1"/>
</dbReference>
<evidence type="ECO:0000259" key="5">
    <source>
        <dbReference type="PROSITE" id="PS51007"/>
    </source>
</evidence>
<dbReference type="InterPro" id="IPR041664">
    <property type="entry name" value="AAA_16"/>
</dbReference>
<evidence type="ECO:0000313" key="7">
    <source>
        <dbReference type="Proteomes" id="UP000294894"/>
    </source>
</evidence>
<dbReference type="GO" id="GO:0046872">
    <property type="term" value="F:metal ion binding"/>
    <property type="evidence" value="ECO:0007669"/>
    <property type="project" value="UniProtKB-KW"/>
</dbReference>
<keyword evidence="3" id="KW-0349">Heme</keyword>
<dbReference type="OrthoDB" id="2020141at2"/>
<evidence type="ECO:0000256" key="4">
    <source>
        <dbReference type="SAM" id="MobiDB-lite"/>
    </source>
</evidence>
<keyword evidence="1 3" id="KW-0479">Metal-binding</keyword>
<dbReference type="Gene3D" id="3.40.50.300">
    <property type="entry name" value="P-loop containing nucleotide triphosphate hydrolases"/>
    <property type="match status" value="1"/>
</dbReference>
<dbReference type="EMBL" id="CP038267">
    <property type="protein sequence ID" value="QBR92784.1"/>
    <property type="molecule type" value="Genomic_DNA"/>
</dbReference>
<proteinExistence type="predicted"/>
<evidence type="ECO:0000256" key="1">
    <source>
        <dbReference type="ARBA" id="ARBA00022723"/>
    </source>
</evidence>
<dbReference type="KEGG" id="noy:EXE57_11250"/>
<dbReference type="InterPro" id="IPR027417">
    <property type="entry name" value="P-loop_NTPase"/>
</dbReference>
<reference evidence="6 7" key="1">
    <citation type="submission" date="2019-03" db="EMBL/GenBank/DDBJ databases">
        <title>Three New Species of Nocardioides, Nocardioides euryhalodurans sp. nov., Nocardioides seonyuensis sp. nov. and Nocardioides eburneoflavus sp. nov., Iolated from Soil.</title>
        <authorList>
            <person name="Roh S.G."/>
            <person name="Lee C."/>
            <person name="Kim M.-K."/>
            <person name="Kim S.B."/>
        </authorList>
    </citation>
    <scope>NUCLEOTIDE SEQUENCE [LARGE SCALE GENOMIC DNA]</scope>
    <source>
        <strain evidence="6 7">MMS17-SY117</strain>
    </source>
</reference>
<dbReference type="PANTHER" id="PTHR34301">
    <property type="entry name" value="DNA-BINDING PROTEIN-RELATED"/>
    <property type="match status" value="1"/>
</dbReference>
<dbReference type="SUPFAM" id="SSF52540">
    <property type="entry name" value="P-loop containing nucleoside triphosphate hydrolases"/>
    <property type="match status" value="1"/>
</dbReference>
<evidence type="ECO:0000256" key="2">
    <source>
        <dbReference type="ARBA" id="ARBA00023004"/>
    </source>
</evidence>
<dbReference type="PANTHER" id="PTHR34301:SF8">
    <property type="entry name" value="ATPASE DOMAIN-CONTAINING PROTEIN"/>
    <property type="match status" value="1"/>
</dbReference>